<dbReference type="GO" id="GO:0000310">
    <property type="term" value="F:xanthine phosphoribosyltransferase activity"/>
    <property type="evidence" value="ECO:0007669"/>
    <property type="project" value="UniProtKB-EC"/>
</dbReference>
<dbReference type="CDD" id="cd06223">
    <property type="entry name" value="PRTases_typeI"/>
    <property type="match status" value="1"/>
</dbReference>
<dbReference type="NCBIfam" id="NF006671">
    <property type="entry name" value="PRK09219.1"/>
    <property type="match status" value="1"/>
</dbReference>
<feature type="binding site" evidence="5">
    <location>
        <position position="156"/>
    </location>
    <ligand>
        <name>xanthine</name>
        <dbReference type="ChEBI" id="CHEBI:17712"/>
    </ligand>
</feature>
<reference evidence="7 8" key="1">
    <citation type="journal article" date="2021" name="Sci. Rep.">
        <title>The distribution of antibiotic resistance genes in chicken gut microbiota commensals.</title>
        <authorList>
            <person name="Juricova H."/>
            <person name="Matiasovicova J."/>
            <person name="Kubasova T."/>
            <person name="Cejkova D."/>
            <person name="Rychlik I."/>
        </authorList>
    </citation>
    <scope>NUCLEOTIDE SEQUENCE [LARGE SCALE GENOMIC DNA]</scope>
    <source>
        <strain evidence="7 8">An574</strain>
    </source>
</reference>
<dbReference type="InterPro" id="IPR050118">
    <property type="entry name" value="Pur/Pyrimidine_PRTase"/>
</dbReference>
<evidence type="ECO:0000256" key="4">
    <source>
        <dbReference type="ARBA" id="ARBA00022726"/>
    </source>
</evidence>
<dbReference type="EMBL" id="JACJKU010000006">
    <property type="protein sequence ID" value="MBM6940099.1"/>
    <property type="molecule type" value="Genomic_DNA"/>
</dbReference>
<dbReference type="SUPFAM" id="SSF53271">
    <property type="entry name" value="PRTase-like"/>
    <property type="match status" value="1"/>
</dbReference>
<dbReference type="PANTHER" id="PTHR43864">
    <property type="entry name" value="HYPOXANTHINE/GUANINE PHOSPHORIBOSYLTRANSFERASE"/>
    <property type="match status" value="1"/>
</dbReference>
<gene>
    <name evidence="5" type="primary">xpt</name>
    <name evidence="7" type="ORF">H5975_01125</name>
</gene>
<keyword evidence="8" id="KW-1185">Reference proteome</keyword>
<comment type="pathway">
    <text evidence="5">Purine metabolism; XMP biosynthesis via salvage pathway; XMP from xanthine: step 1/1.</text>
</comment>
<dbReference type="InterPro" id="IPR010079">
    <property type="entry name" value="Xanthine_PRibTrfase"/>
</dbReference>
<accession>A0ABS2GXM6</accession>
<evidence type="ECO:0000256" key="1">
    <source>
        <dbReference type="ARBA" id="ARBA00022490"/>
    </source>
</evidence>
<dbReference type="InterPro" id="IPR000836">
    <property type="entry name" value="PRTase_dom"/>
</dbReference>
<comment type="subunit">
    <text evidence="5">Homodimer.</text>
</comment>
<keyword evidence="2 5" id="KW-0328">Glycosyltransferase</keyword>
<proteinExistence type="inferred from homology"/>
<dbReference type="PANTHER" id="PTHR43864:SF1">
    <property type="entry name" value="XANTHINE PHOSPHORIBOSYLTRANSFERASE"/>
    <property type="match status" value="1"/>
</dbReference>
<evidence type="ECO:0000313" key="8">
    <source>
        <dbReference type="Proteomes" id="UP000785625"/>
    </source>
</evidence>
<feature type="binding site" evidence="5">
    <location>
        <position position="20"/>
    </location>
    <ligand>
        <name>xanthine</name>
        <dbReference type="ChEBI" id="CHEBI:17712"/>
    </ligand>
</feature>
<feature type="binding site" evidence="5">
    <location>
        <begin position="128"/>
        <end position="132"/>
    </location>
    <ligand>
        <name>5-phospho-alpha-D-ribose 1-diphosphate</name>
        <dbReference type="ChEBI" id="CHEBI:58017"/>
    </ligand>
</feature>
<comment type="caution">
    <text evidence="7">The sequence shown here is derived from an EMBL/GenBank/DDBJ whole genome shotgun (WGS) entry which is preliminary data.</text>
</comment>
<evidence type="ECO:0000256" key="6">
    <source>
        <dbReference type="NCBIfam" id="TIGR01744"/>
    </source>
</evidence>
<evidence type="ECO:0000313" key="7">
    <source>
        <dbReference type="EMBL" id="MBM6940099.1"/>
    </source>
</evidence>
<evidence type="ECO:0000256" key="5">
    <source>
        <dbReference type="HAMAP-Rule" id="MF_01184"/>
    </source>
</evidence>
<comment type="function">
    <text evidence="5">Converts the preformed base xanthine, a product of nucleic acid breakdown, to xanthosine 5'-monophosphate (XMP), so it can be reused for RNA or DNA synthesis.</text>
</comment>
<feature type="binding site" evidence="5">
    <location>
        <position position="27"/>
    </location>
    <ligand>
        <name>xanthine</name>
        <dbReference type="ChEBI" id="CHEBI:17712"/>
    </ligand>
</feature>
<keyword evidence="3 5" id="KW-0808">Transferase</keyword>
<keyword evidence="4 5" id="KW-0660">Purine salvage</keyword>
<dbReference type="EC" id="2.4.2.22" evidence="5 6"/>
<sequence>MQELKEKIEKYGTVLPGNVLKVDGFLNHQVDTDLMYKIGQEFAKHFQNQGITKIWTVESSGIAPAVMTGLAMHLPVIFARKHKSLTLNDNMYTADVYSYTKNTTNRISISKKYVDKGEKVLLIDDFLANGQAVEGMMEIADQAGVEVAGAGIVIEKSFQPGGKELRDKGVEVYSLARVKALTDDGHVVFN</sequence>
<dbReference type="Proteomes" id="UP000785625">
    <property type="component" value="Unassembled WGS sequence"/>
</dbReference>
<evidence type="ECO:0000256" key="2">
    <source>
        <dbReference type="ARBA" id="ARBA00022676"/>
    </source>
</evidence>
<dbReference type="NCBIfam" id="TIGR01744">
    <property type="entry name" value="XPRTase"/>
    <property type="match status" value="1"/>
</dbReference>
<protein>
    <recommendedName>
        <fullName evidence="5 6">Xanthine phosphoribosyltransferase</fullName>
        <shortName evidence="5">XPRTase</shortName>
        <ecNumber evidence="5 6">2.4.2.22</ecNumber>
    </recommendedName>
</protein>
<evidence type="ECO:0000256" key="3">
    <source>
        <dbReference type="ARBA" id="ARBA00022679"/>
    </source>
</evidence>
<comment type="similarity">
    <text evidence="5">Belongs to the purine/pyrimidine phosphoribosyltransferase family. Xpt subfamily.</text>
</comment>
<keyword evidence="1 5" id="KW-0963">Cytoplasm</keyword>
<organism evidence="7 8">
    <name type="scientific">Limosilactobacillus coleohominis</name>
    <dbReference type="NCBI Taxonomy" id="181675"/>
    <lineage>
        <taxon>Bacteria</taxon>
        <taxon>Bacillati</taxon>
        <taxon>Bacillota</taxon>
        <taxon>Bacilli</taxon>
        <taxon>Lactobacillales</taxon>
        <taxon>Lactobacillaceae</taxon>
        <taxon>Limosilactobacillus</taxon>
    </lineage>
</organism>
<dbReference type="InterPro" id="IPR029057">
    <property type="entry name" value="PRTase-like"/>
</dbReference>
<dbReference type="Gene3D" id="3.40.50.2020">
    <property type="match status" value="1"/>
</dbReference>
<dbReference type="HAMAP" id="MF_01184">
    <property type="entry name" value="XPRTase"/>
    <property type="match status" value="1"/>
</dbReference>
<dbReference type="RefSeq" id="WP_204784536.1">
    <property type="nucleotide sequence ID" value="NZ_CALVGD010000116.1"/>
</dbReference>
<comment type="subcellular location">
    <subcellularLocation>
        <location evidence="5">Cytoplasm</location>
    </subcellularLocation>
</comment>
<comment type="catalytic activity">
    <reaction evidence="5">
        <text>XMP + diphosphate = xanthine + 5-phospho-alpha-D-ribose 1-diphosphate</text>
        <dbReference type="Rhea" id="RHEA:10800"/>
        <dbReference type="ChEBI" id="CHEBI:17712"/>
        <dbReference type="ChEBI" id="CHEBI:33019"/>
        <dbReference type="ChEBI" id="CHEBI:57464"/>
        <dbReference type="ChEBI" id="CHEBI:58017"/>
        <dbReference type="EC" id="2.4.2.22"/>
    </reaction>
</comment>
<name>A0ABS2GXM6_9LACO</name>